<evidence type="ECO:0000259" key="12">
    <source>
        <dbReference type="Pfam" id="PF25011"/>
    </source>
</evidence>
<evidence type="ECO:0000256" key="8">
    <source>
        <dbReference type="ARBA" id="ARBA00023180"/>
    </source>
</evidence>
<keyword evidence="4" id="KW-0677">Repeat</keyword>
<dbReference type="Pfam" id="PF25011">
    <property type="entry name" value="VSR_TRX"/>
    <property type="match status" value="1"/>
</dbReference>
<evidence type="ECO:0000259" key="11">
    <source>
        <dbReference type="Pfam" id="PF02225"/>
    </source>
</evidence>
<dbReference type="Proteomes" id="UP000077755">
    <property type="component" value="Chromosome 7"/>
</dbReference>
<keyword evidence="6" id="KW-1133">Transmembrane helix</keyword>
<reference evidence="13" key="1">
    <citation type="journal article" date="2016" name="Nat. Genet.">
        <title>A high-quality carrot genome assembly provides new insights into carotenoid accumulation and asterid genome evolution.</title>
        <authorList>
            <person name="Iorizzo M."/>
            <person name="Ellison S."/>
            <person name="Senalik D."/>
            <person name="Zeng P."/>
            <person name="Satapoomin P."/>
            <person name="Huang J."/>
            <person name="Bowman M."/>
            <person name="Iovene M."/>
            <person name="Sanseverino W."/>
            <person name="Cavagnaro P."/>
            <person name="Yildiz M."/>
            <person name="Macko-Podgorni A."/>
            <person name="Moranska E."/>
            <person name="Grzebelus E."/>
            <person name="Grzebelus D."/>
            <person name="Ashrafi H."/>
            <person name="Zheng Z."/>
            <person name="Cheng S."/>
            <person name="Spooner D."/>
            <person name="Van Deynze A."/>
            <person name="Simon P."/>
        </authorList>
    </citation>
    <scope>NUCLEOTIDE SEQUENCE</scope>
    <source>
        <tissue evidence="13">Leaf</tissue>
    </source>
</reference>
<reference evidence="13" key="2">
    <citation type="submission" date="2022-03" db="EMBL/GenBank/DDBJ databases">
        <title>Draft title - Genomic analysis of global carrot germplasm unveils the trajectory of domestication and the origin of high carotenoid orange carrot.</title>
        <authorList>
            <person name="Iorizzo M."/>
            <person name="Ellison S."/>
            <person name="Senalik D."/>
            <person name="Macko-Podgorni A."/>
            <person name="Grzebelus D."/>
            <person name="Bostan H."/>
            <person name="Rolling W."/>
            <person name="Curaba J."/>
            <person name="Simon P."/>
        </authorList>
    </citation>
    <scope>NUCLEOTIDE SEQUENCE</scope>
    <source>
        <tissue evidence="13">Leaf</tissue>
    </source>
</reference>
<dbReference type="InterPro" id="IPR056858">
    <property type="entry name" value="VSR_TRX"/>
</dbReference>
<keyword evidence="14" id="KW-1185">Reference proteome</keyword>
<dbReference type="GO" id="GO:0012505">
    <property type="term" value="C:endomembrane system"/>
    <property type="evidence" value="ECO:0007669"/>
    <property type="project" value="UniProtKB-SubCell"/>
</dbReference>
<feature type="domain" description="Vacuolar sorting receptor thioredoxin-like" evidence="12">
    <location>
        <begin position="191"/>
        <end position="397"/>
    </location>
</feature>
<keyword evidence="2" id="KW-0812">Transmembrane</keyword>
<accession>A0AAF0XHF8</accession>
<evidence type="ECO:0000256" key="4">
    <source>
        <dbReference type="ARBA" id="ARBA00022737"/>
    </source>
</evidence>
<comment type="subcellular location">
    <subcellularLocation>
        <location evidence="9">Endomembrane system</location>
        <topology evidence="9">Single-pass type I membrane protein</topology>
    </subcellularLocation>
</comment>
<proteinExistence type="predicted"/>
<dbReference type="AlphaFoldDB" id="A0AAF0XHF8"/>
<evidence type="ECO:0000256" key="10">
    <source>
        <dbReference type="SAM" id="SignalP"/>
    </source>
</evidence>
<dbReference type="InterPro" id="IPR003137">
    <property type="entry name" value="PA_domain"/>
</dbReference>
<sequence length="588" mass="65148">MWEKLGVLACFVIWSAMHVCCMGSFVVESNSLELTSPDNLRDTYECAIGNFGVPASGGGSLVGAVIFPPANQKACKSFDHIISFKSESAAGLPVFLLADRGDCYLSLKAWNAQNAGAAAILVADDIVEPLILMASPEEESSDADYLQNITIPSALISKYLGDSIKEALSEGGVVTINLSWKEAMTHPDERVEYEFWMNSNYECGKCESQIKFVKKFKKVAQKLERKGYTKFTPHYMTWYCPAAFVLSTQCKSQCINHGRYCAPDPDQDFYKGYEGKDVIVQNLLQACVYKVANESGRSWLWWDYVAEFAFRCPMKDKKYTKECADQVMHSLGMDVKQIDKCIGDPTADMDNPILKAEQAAQTGNGSRGSITSVPTLVINNKQYRGTLDKGAVLGTICSYFNESRKQSACLAQACCYRRICLSTNSPSINGGSLMAICSCKLVEQGLRLSSGEFVGMTEITTYSCIRYTYKGFGDLKDEAERRRLGIHDCEYIACRSCVTRFEFKDGVYVCQSCGPLDYPLALKASNINITLPGFLSWHQLNLIAKTMNLGMRTIWVISLLRKIWTEHGAPMRLDVAGVAFGISGNHMS</sequence>
<evidence type="ECO:0000313" key="14">
    <source>
        <dbReference type="Proteomes" id="UP000077755"/>
    </source>
</evidence>
<feature type="chain" id="PRO_5042153210" description="PA domain-containing protein" evidence="10">
    <location>
        <begin position="24"/>
        <end position="588"/>
    </location>
</feature>
<evidence type="ECO:0000256" key="3">
    <source>
        <dbReference type="ARBA" id="ARBA00022729"/>
    </source>
</evidence>
<evidence type="ECO:0000256" key="2">
    <source>
        <dbReference type="ARBA" id="ARBA00022692"/>
    </source>
</evidence>
<evidence type="ECO:0008006" key="15">
    <source>
        <dbReference type="Google" id="ProtNLM"/>
    </source>
</evidence>
<evidence type="ECO:0000256" key="9">
    <source>
        <dbReference type="ARBA" id="ARBA00046288"/>
    </source>
</evidence>
<evidence type="ECO:0000313" key="13">
    <source>
        <dbReference type="EMBL" id="WOH08053.1"/>
    </source>
</evidence>
<feature type="domain" description="PA" evidence="11">
    <location>
        <begin position="95"/>
        <end position="164"/>
    </location>
</feature>
<dbReference type="Gene3D" id="3.50.30.30">
    <property type="match status" value="1"/>
</dbReference>
<dbReference type="PANTHER" id="PTHR22702">
    <property type="entry name" value="PROTEASE-ASSOCIATED DOMAIN-CONTAINING PROTEIN"/>
    <property type="match status" value="1"/>
</dbReference>
<gene>
    <name evidence="13" type="ORF">DCAR_0727490</name>
</gene>
<dbReference type="InterPro" id="IPR046450">
    <property type="entry name" value="PA_dom_sf"/>
</dbReference>
<keyword evidence="5" id="KW-0106">Calcium</keyword>
<organism evidence="13 14">
    <name type="scientific">Daucus carota subsp. sativus</name>
    <name type="common">Carrot</name>
    <dbReference type="NCBI Taxonomy" id="79200"/>
    <lineage>
        <taxon>Eukaryota</taxon>
        <taxon>Viridiplantae</taxon>
        <taxon>Streptophyta</taxon>
        <taxon>Embryophyta</taxon>
        <taxon>Tracheophyta</taxon>
        <taxon>Spermatophyta</taxon>
        <taxon>Magnoliopsida</taxon>
        <taxon>eudicotyledons</taxon>
        <taxon>Gunneridae</taxon>
        <taxon>Pentapetalae</taxon>
        <taxon>asterids</taxon>
        <taxon>campanulids</taxon>
        <taxon>Apiales</taxon>
        <taxon>Apiaceae</taxon>
        <taxon>Apioideae</taxon>
        <taxon>Scandiceae</taxon>
        <taxon>Daucinae</taxon>
        <taxon>Daucus</taxon>
        <taxon>Daucus sect. Daucus</taxon>
    </lineage>
</organism>
<keyword evidence="7" id="KW-0472">Membrane</keyword>
<keyword evidence="3 10" id="KW-0732">Signal</keyword>
<keyword evidence="8" id="KW-0325">Glycoprotein</keyword>
<name>A0AAF0XHF8_DAUCS</name>
<evidence type="ECO:0000256" key="7">
    <source>
        <dbReference type="ARBA" id="ARBA00023136"/>
    </source>
</evidence>
<evidence type="ECO:0000256" key="6">
    <source>
        <dbReference type="ARBA" id="ARBA00022989"/>
    </source>
</evidence>
<evidence type="ECO:0000256" key="5">
    <source>
        <dbReference type="ARBA" id="ARBA00022837"/>
    </source>
</evidence>
<dbReference type="Gene3D" id="3.40.30.10">
    <property type="entry name" value="Glutaredoxin"/>
    <property type="match status" value="1"/>
</dbReference>
<dbReference type="EMBL" id="CP093349">
    <property type="protein sequence ID" value="WOH08053.1"/>
    <property type="molecule type" value="Genomic_DNA"/>
</dbReference>
<keyword evidence="1" id="KW-0245">EGF-like domain</keyword>
<evidence type="ECO:0000256" key="1">
    <source>
        <dbReference type="ARBA" id="ARBA00022536"/>
    </source>
</evidence>
<dbReference type="PANTHER" id="PTHR22702:SF1">
    <property type="entry name" value="PROTEASE-ASSOCIATED DOMAIN-CONTAINING PROTEIN 1"/>
    <property type="match status" value="1"/>
</dbReference>
<protein>
    <recommendedName>
        <fullName evidence="15">PA domain-containing protein</fullName>
    </recommendedName>
</protein>
<dbReference type="SUPFAM" id="SSF52025">
    <property type="entry name" value="PA domain"/>
    <property type="match status" value="1"/>
</dbReference>
<dbReference type="Pfam" id="PF02225">
    <property type="entry name" value="PA"/>
    <property type="match status" value="1"/>
</dbReference>
<feature type="signal peptide" evidence="10">
    <location>
        <begin position="1"/>
        <end position="23"/>
    </location>
</feature>